<accession>A0A8J6N4P0</accession>
<dbReference type="Gene3D" id="3.40.30.10">
    <property type="entry name" value="Glutaredoxin"/>
    <property type="match status" value="1"/>
</dbReference>
<organism evidence="2 3">
    <name type="scientific">Candidatus Desulfaltia bathyphila</name>
    <dbReference type="NCBI Taxonomy" id="2841697"/>
    <lineage>
        <taxon>Bacteria</taxon>
        <taxon>Pseudomonadati</taxon>
        <taxon>Thermodesulfobacteriota</taxon>
        <taxon>Desulfobacteria</taxon>
        <taxon>Desulfobacterales</taxon>
        <taxon>Desulfobacterales incertae sedis</taxon>
        <taxon>Candidatus Desulfaltia</taxon>
    </lineage>
</organism>
<evidence type="ECO:0000313" key="3">
    <source>
        <dbReference type="Proteomes" id="UP000603545"/>
    </source>
</evidence>
<dbReference type="CDD" id="cd02966">
    <property type="entry name" value="TlpA_like_family"/>
    <property type="match status" value="1"/>
</dbReference>
<gene>
    <name evidence="2" type="ORF">H8E80_00810</name>
</gene>
<dbReference type="PROSITE" id="PS51352">
    <property type="entry name" value="THIOREDOXIN_2"/>
    <property type="match status" value="1"/>
</dbReference>
<protein>
    <submittedName>
        <fullName evidence="2">Redoxin domain-containing protein</fullName>
    </submittedName>
</protein>
<dbReference type="SUPFAM" id="SSF52833">
    <property type="entry name" value="Thioredoxin-like"/>
    <property type="match status" value="1"/>
</dbReference>
<sequence>MKNRSKRSINSLFIITIIALIMLPATHAKAGPIKIENMTSASFDQLINDQDNKYLIVFMTSWCAPCRKELPTLIKLHKKYRDRGLKTIGISLDLDCPKTMQPILSMLKLNFPFYCVKERVATKYKIVAVPMLFLVKHGEIVEKIIGERSEKYINKKINIFLE</sequence>
<evidence type="ECO:0000259" key="1">
    <source>
        <dbReference type="PROSITE" id="PS51352"/>
    </source>
</evidence>
<dbReference type="InterPro" id="IPR000866">
    <property type="entry name" value="AhpC/TSA"/>
</dbReference>
<dbReference type="InterPro" id="IPR050553">
    <property type="entry name" value="Thioredoxin_ResA/DsbE_sf"/>
</dbReference>
<evidence type="ECO:0000313" key="2">
    <source>
        <dbReference type="EMBL" id="MBC8198576.1"/>
    </source>
</evidence>
<name>A0A8J6N4P0_9BACT</name>
<dbReference type="Proteomes" id="UP000603545">
    <property type="component" value="Unassembled WGS sequence"/>
</dbReference>
<dbReference type="InterPro" id="IPR036249">
    <property type="entry name" value="Thioredoxin-like_sf"/>
</dbReference>
<reference evidence="2 3" key="1">
    <citation type="submission" date="2020-08" db="EMBL/GenBank/DDBJ databases">
        <title>Bridging the membrane lipid divide: bacteria of the FCB group superphylum have the potential to synthesize archaeal ether lipids.</title>
        <authorList>
            <person name="Villanueva L."/>
            <person name="Von Meijenfeldt F.A.B."/>
            <person name="Westbye A.B."/>
            <person name="Yadav S."/>
            <person name="Hopmans E.C."/>
            <person name="Dutilh B.E."/>
            <person name="Sinninghe Damste J.S."/>
        </authorList>
    </citation>
    <scope>NUCLEOTIDE SEQUENCE [LARGE SCALE GENOMIC DNA]</scope>
    <source>
        <strain evidence="2">NIOZ-UU82</strain>
    </source>
</reference>
<dbReference type="Pfam" id="PF00578">
    <property type="entry name" value="AhpC-TSA"/>
    <property type="match status" value="1"/>
</dbReference>
<dbReference type="AlphaFoldDB" id="A0A8J6N4P0"/>
<dbReference type="InterPro" id="IPR013766">
    <property type="entry name" value="Thioredoxin_domain"/>
</dbReference>
<proteinExistence type="predicted"/>
<feature type="domain" description="Thioredoxin" evidence="1">
    <location>
        <begin position="12"/>
        <end position="162"/>
    </location>
</feature>
<dbReference type="PANTHER" id="PTHR42852:SF13">
    <property type="entry name" value="PROTEIN DIPZ"/>
    <property type="match status" value="1"/>
</dbReference>
<comment type="caution">
    <text evidence="2">The sequence shown here is derived from an EMBL/GenBank/DDBJ whole genome shotgun (WGS) entry which is preliminary data.</text>
</comment>
<dbReference type="PANTHER" id="PTHR42852">
    <property type="entry name" value="THIOL:DISULFIDE INTERCHANGE PROTEIN DSBE"/>
    <property type="match status" value="1"/>
</dbReference>
<dbReference type="EMBL" id="JACNLL010000010">
    <property type="protein sequence ID" value="MBC8198576.1"/>
    <property type="molecule type" value="Genomic_DNA"/>
</dbReference>